<dbReference type="PROSITE" id="PS00211">
    <property type="entry name" value="ABC_TRANSPORTER_1"/>
    <property type="match status" value="1"/>
</dbReference>
<name>A0ABY6HUM1_9ARCH</name>
<dbReference type="Gene3D" id="3.40.50.300">
    <property type="entry name" value="P-loop containing nucleotide triphosphate hydrolases"/>
    <property type="match status" value="1"/>
</dbReference>
<keyword evidence="2 7" id="KW-0812">Transmembrane</keyword>
<keyword evidence="4 9" id="KW-0067">ATP-binding</keyword>
<feature type="transmembrane region" description="Helical" evidence="7">
    <location>
        <begin position="29"/>
        <end position="48"/>
    </location>
</feature>
<evidence type="ECO:0000256" key="1">
    <source>
        <dbReference type="ARBA" id="ARBA00004141"/>
    </source>
</evidence>
<comment type="subcellular location">
    <subcellularLocation>
        <location evidence="1">Membrane</location>
        <topology evidence="1">Multi-pass membrane protein</topology>
    </subcellularLocation>
</comment>
<dbReference type="InterPro" id="IPR036640">
    <property type="entry name" value="ABC1_TM_sf"/>
</dbReference>
<dbReference type="SUPFAM" id="SSF90123">
    <property type="entry name" value="ABC transporter transmembrane region"/>
    <property type="match status" value="1"/>
</dbReference>
<keyword evidence="6 7" id="KW-0472">Membrane</keyword>
<organism evidence="9 10">
    <name type="scientific">Candidatus Lokiarchaeum ossiferum</name>
    <dbReference type="NCBI Taxonomy" id="2951803"/>
    <lineage>
        <taxon>Archaea</taxon>
        <taxon>Promethearchaeati</taxon>
        <taxon>Promethearchaeota</taxon>
        <taxon>Promethearchaeia</taxon>
        <taxon>Promethearchaeales</taxon>
        <taxon>Promethearchaeaceae</taxon>
        <taxon>Candidatus Lokiarchaeum</taxon>
    </lineage>
</organism>
<feature type="transmembrane region" description="Helical" evidence="7">
    <location>
        <begin position="68"/>
        <end position="85"/>
    </location>
</feature>
<dbReference type="InterPro" id="IPR003439">
    <property type="entry name" value="ABC_transporter-like_ATP-bd"/>
</dbReference>
<feature type="transmembrane region" description="Helical" evidence="7">
    <location>
        <begin position="146"/>
        <end position="164"/>
    </location>
</feature>
<evidence type="ECO:0000313" key="10">
    <source>
        <dbReference type="Proteomes" id="UP001208689"/>
    </source>
</evidence>
<dbReference type="Gene3D" id="1.20.1560.10">
    <property type="entry name" value="ABC transporter type 1, transmembrane domain"/>
    <property type="match status" value="1"/>
</dbReference>
<dbReference type="InterPro" id="IPR003593">
    <property type="entry name" value="AAA+_ATPase"/>
</dbReference>
<feature type="domain" description="AAA+ ATPase" evidence="8">
    <location>
        <begin position="385"/>
        <end position="571"/>
    </location>
</feature>
<proteinExistence type="predicted"/>
<dbReference type="InterPro" id="IPR039421">
    <property type="entry name" value="Type_1_exporter"/>
</dbReference>
<feature type="transmembrane region" description="Helical" evidence="7">
    <location>
        <begin position="170"/>
        <end position="189"/>
    </location>
</feature>
<keyword evidence="10" id="KW-1185">Reference proteome</keyword>
<evidence type="ECO:0000256" key="4">
    <source>
        <dbReference type="ARBA" id="ARBA00022840"/>
    </source>
</evidence>
<dbReference type="GO" id="GO:0005524">
    <property type="term" value="F:ATP binding"/>
    <property type="evidence" value="ECO:0007669"/>
    <property type="project" value="UniProtKB-KW"/>
</dbReference>
<dbReference type="SUPFAM" id="SSF52540">
    <property type="entry name" value="P-loop containing nucleoside triphosphate hydrolases"/>
    <property type="match status" value="1"/>
</dbReference>
<accession>A0ABY6HUM1</accession>
<evidence type="ECO:0000256" key="3">
    <source>
        <dbReference type="ARBA" id="ARBA00022741"/>
    </source>
</evidence>
<evidence type="ECO:0000256" key="2">
    <source>
        <dbReference type="ARBA" id="ARBA00022692"/>
    </source>
</evidence>
<protein>
    <submittedName>
        <fullName evidence="9">Vitamin B12 import ATP-binding protein BtuD</fullName>
    </submittedName>
</protein>
<evidence type="ECO:0000259" key="8">
    <source>
        <dbReference type="SMART" id="SM00382"/>
    </source>
</evidence>
<reference evidence="9" key="1">
    <citation type="submission" date="2022-09" db="EMBL/GenBank/DDBJ databases">
        <title>Actin cytoskeleton and complex cell architecture in an #Asgard archaeon.</title>
        <authorList>
            <person name="Ponce Toledo R.I."/>
            <person name="Schleper C."/>
            <person name="Rodrigues Oliveira T."/>
            <person name="Wollweber F."/>
            <person name="Xu J."/>
            <person name="Rittmann S."/>
            <person name="Klingl A."/>
            <person name="Pilhofer M."/>
        </authorList>
    </citation>
    <scope>NUCLEOTIDE SEQUENCE</scope>
    <source>
        <strain evidence="9">B-35</strain>
    </source>
</reference>
<dbReference type="EMBL" id="CP104013">
    <property type="protein sequence ID" value="UYP47106.1"/>
    <property type="molecule type" value="Genomic_DNA"/>
</dbReference>
<gene>
    <name evidence="9" type="ORF">NEF87_003391</name>
</gene>
<dbReference type="InterPro" id="IPR027417">
    <property type="entry name" value="P-loop_NTPase"/>
</dbReference>
<evidence type="ECO:0000256" key="5">
    <source>
        <dbReference type="ARBA" id="ARBA00022989"/>
    </source>
</evidence>
<dbReference type="PANTHER" id="PTHR43394:SF1">
    <property type="entry name" value="ATP-BINDING CASSETTE SUB-FAMILY B MEMBER 10, MITOCHONDRIAL"/>
    <property type="match status" value="1"/>
</dbReference>
<feature type="transmembrane region" description="Helical" evidence="7">
    <location>
        <begin position="259"/>
        <end position="277"/>
    </location>
</feature>
<keyword evidence="5 7" id="KW-1133">Transmembrane helix</keyword>
<keyword evidence="3" id="KW-0547">Nucleotide-binding</keyword>
<evidence type="ECO:0000256" key="6">
    <source>
        <dbReference type="ARBA" id="ARBA00023136"/>
    </source>
</evidence>
<dbReference type="PANTHER" id="PTHR43394">
    <property type="entry name" value="ATP-DEPENDENT PERMEASE MDL1, MITOCHONDRIAL"/>
    <property type="match status" value="1"/>
</dbReference>
<dbReference type="InterPro" id="IPR017871">
    <property type="entry name" value="ABC_transporter-like_CS"/>
</dbReference>
<evidence type="ECO:0000313" key="9">
    <source>
        <dbReference type="EMBL" id="UYP47106.1"/>
    </source>
</evidence>
<dbReference type="InterPro" id="IPR011527">
    <property type="entry name" value="ABC1_TM_dom"/>
</dbReference>
<dbReference type="Proteomes" id="UP001208689">
    <property type="component" value="Chromosome"/>
</dbReference>
<sequence>MTEATLTHHTFQRQNYKKWMFFHIVQNKMLFFLNLLGIILVTSVGSYIPVKIGEIIDNLIDPSPSTNFFVLLAILLGIYMTRNILEYTTWMIGHKLGSKTEQNMRQEFFETLQHKSLSYHDELRTGDLQALATNDLRIINTMIAHGSFYVYPFILSIVMIILQSQSFPPIMLIVTIPFLIIYTITVLDYRKKLTPFSKLALRKHADITVTVQDSIKGAEVTRAFSAEPFERKKFAKVVRAYKENWLGENKIQAKFLPMLTLYGAIGTTFLLSCIFVLQGKMTLGELTGLNLLLLTFLEPTNMIFWATKDMIGGFGASERLYRALSQGSSEEEIEQQSISSVEETNKINKSRLSGKIQFHDVSFSYQTAKANPFYILNKVNFSIEPNQQIALVGPTGGGKTTLVKLLQRFYHPQQGTILLDDIDIRKFPLNLLRKKIGYIEQDVFLFSQSIANNIRFGNPEASDEEVQRVAKLAFVDDFVQELPDKYDTLVGERGTKLSGGEKQRIAIARAFLVNPDILILDDSMSAIDSETESKIGQAINNILHNRTTIIITHRLHTIQISDKILVLKQGKIVAQGTHDTLLNTSPDYGRIFGNSKIIQEEEY</sequence>
<dbReference type="Pfam" id="PF00005">
    <property type="entry name" value="ABC_tran"/>
    <property type="match status" value="1"/>
</dbReference>
<evidence type="ECO:0000256" key="7">
    <source>
        <dbReference type="SAM" id="Phobius"/>
    </source>
</evidence>
<dbReference type="SMART" id="SM00382">
    <property type="entry name" value="AAA"/>
    <property type="match status" value="1"/>
</dbReference>
<dbReference type="Pfam" id="PF00664">
    <property type="entry name" value="ABC_membrane"/>
    <property type="match status" value="1"/>
</dbReference>